<organism evidence="1 2">
    <name type="scientific">Pedobacter africanus</name>
    <dbReference type="NCBI Taxonomy" id="151894"/>
    <lineage>
        <taxon>Bacteria</taxon>
        <taxon>Pseudomonadati</taxon>
        <taxon>Bacteroidota</taxon>
        <taxon>Sphingobacteriia</taxon>
        <taxon>Sphingobacteriales</taxon>
        <taxon>Sphingobacteriaceae</taxon>
        <taxon>Pedobacter</taxon>
    </lineage>
</organism>
<comment type="caution">
    <text evidence="1">The sequence shown here is derived from an EMBL/GenBank/DDBJ whole genome shotgun (WGS) entry which is preliminary data.</text>
</comment>
<evidence type="ECO:0000313" key="1">
    <source>
        <dbReference type="EMBL" id="MDR6784136.1"/>
    </source>
</evidence>
<name>A0ACC6KY27_9SPHI</name>
<proteinExistence type="predicted"/>
<sequence>MKVLHIKWDNANATIFNNDDDKATIVVYNLAKPAFVSFEDVAQRGDKEAIFQLPAAYTGDTVHCWQHFVNAQGNAVSTSVYLGEIFMG</sequence>
<protein>
    <submittedName>
        <fullName evidence="1">Uncharacterized protein</fullName>
    </submittedName>
</protein>
<keyword evidence="2" id="KW-1185">Reference proteome</keyword>
<evidence type="ECO:0000313" key="2">
    <source>
        <dbReference type="Proteomes" id="UP001246858"/>
    </source>
</evidence>
<accession>A0ACC6KY27</accession>
<dbReference type="EMBL" id="JAVDTF010000002">
    <property type="protein sequence ID" value="MDR6784136.1"/>
    <property type="molecule type" value="Genomic_DNA"/>
</dbReference>
<gene>
    <name evidence="1" type="ORF">J2X78_002701</name>
</gene>
<dbReference type="Proteomes" id="UP001246858">
    <property type="component" value="Unassembled WGS sequence"/>
</dbReference>
<reference evidence="1" key="1">
    <citation type="submission" date="2023-07" db="EMBL/GenBank/DDBJ databases">
        <title>Sorghum-associated microbial communities from plants grown in Nebraska, USA.</title>
        <authorList>
            <person name="Schachtman D."/>
        </authorList>
    </citation>
    <scope>NUCLEOTIDE SEQUENCE</scope>
    <source>
        <strain evidence="1">2697</strain>
    </source>
</reference>